<dbReference type="Proteomes" id="UP000292362">
    <property type="component" value="Unassembled WGS sequence"/>
</dbReference>
<name>A0A4Q9L6V8_9MICR</name>
<evidence type="ECO:0000313" key="4">
    <source>
        <dbReference type="Proteomes" id="UP000292362"/>
    </source>
</evidence>
<evidence type="ECO:0000256" key="1">
    <source>
        <dbReference type="SAM" id="MobiDB-lite"/>
    </source>
</evidence>
<proteinExistence type="predicted"/>
<feature type="signal peptide" evidence="2">
    <location>
        <begin position="1"/>
        <end position="20"/>
    </location>
</feature>
<accession>A0A4Q9L6V8</accession>
<keyword evidence="2" id="KW-0732">Signal</keyword>
<evidence type="ECO:0000256" key="2">
    <source>
        <dbReference type="SAM" id="SignalP"/>
    </source>
</evidence>
<feature type="chain" id="PRO_5020451135" evidence="2">
    <location>
        <begin position="21"/>
        <end position="547"/>
    </location>
</feature>
<feature type="region of interest" description="Disordered" evidence="1">
    <location>
        <begin position="74"/>
        <end position="96"/>
    </location>
</feature>
<dbReference type="AlphaFoldDB" id="A0A4Q9L6V8"/>
<dbReference type="EMBL" id="PITJ01000368">
    <property type="protein sequence ID" value="TBU03036.1"/>
    <property type="molecule type" value="Genomic_DNA"/>
</dbReference>
<sequence length="547" mass="65284">MQIFLNLIPIFLICFEISHCASIVTSEFSNEAQINECTRDDRSADDVIFVCGIYKYEHKVTSVSQKLTGSRSNIKDLTSESKARKRKQSSEEDTQRKDKLSLDDVYARLDEHSRGNLAVYKLHINKIFENMKEDMNFSYFTFSFKCLFVEETTHFLFEKTIYFLISKEVILLKNICRFFQSRNDSIEKLPNSNLYYKEQLSEPKNETLYTELFERFDVFINIELKEIFSSSTEHGELKALKKNIIAFETQTFVKITNHYQLFYVPNQDFLYSDDFIGHWKNYILTLLEQKNHYIYLILPEFISFEIKLKEKLDYVTLKHGTYFLAIFKLKLLINNPIISKIQQKYKENPNYKSVSNSAKNEDRKWFLYKKGILRKKFMKILKIFSISIEHNILYSMLFTFEKMIYFNVVKDKFASIYLYRYHMLNILNDLLFLIDKTYISNIIIKIDTLIDTFTNPDMNESKNIFHEESQSGEKEFINYIIQTLEIFSKSDGDILRLHSKHAKKEYCYDINTLLLLGSCLIKRIFRNRFGIVCCFNLHDHFQDFFDR</sequence>
<dbReference type="VEuPathDB" id="MicrosporidiaDB:CWI37_0368p0020"/>
<comment type="caution">
    <text evidence="3">The sequence shown here is derived from an EMBL/GenBank/DDBJ whole genome shotgun (WGS) entry which is preliminary data.</text>
</comment>
<evidence type="ECO:0000313" key="3">
    <source>
        <dbReference type="EMBL" id="TBU03036.1"/>
    </source>
</evidence>
<reference evidence="3 4" key="1">
    <citation type="submission" date="2017-12" db="EMBL/GenBank/DDBJ databases">
        <authorList>
            <person name="Pombert J.-F."/>
            <person name="Haag K.L."/>
            <person name="Ebert D."/>
        </authorList>
    </citation>
    <scope>NUCLEOTIDE SEQUENCE [LARGE SCALE GENOMIC DNA]</scope>
    <source>
        <strain evidence="3">FI-OER-3-3</strain>
    </source>
</reference>
<gene>
    <name evidence="3" type="ORF">CWI37_0368p0020</name>
</gene>
<protein>
    <submittedName>
        <fullName evidence="3">Uncharacterized protein</fullName>
    </submittedName>
</protein>
<organism evidence="3 4">
    <name type="scientific">Hamiltosporidium tvaerminnensis</name>
    <dbReference type="NCBI Taxonomy" id="1176355"/>
    <lineage>
        <taxon>Eukaryota</taxon>
        <taxon>Fungi</taxon>
        <taxon>Fungi incertae sedis</taxon>
        <taxon>Microsporidia</taxon>
        <taxon>Dubosqiidae</taxon>
        <taxon>Hamiltosporidium</taxon>
    </lineage>
</organism>